<dbReference type="Proteomes" id="UP000076408">
    <property type="component" value="Unassembled WGS sequence"/>
</dbReference>
<feature type="domain" description="GH16" evidence="2">
    <location>
        <begin position="31"/>
        <end position="390"/>
    </location>
</feature>
<keyword evidence="4" id="KW-1185">Reference proteome</keyword>
<dbReference type="FunFam" id="2.60.120.200:FF:000217">
    <property type="entry name" value="Gram-negative bacteria-binding protein"/>
    <property type="match status" value="3"/>
</dbReference>
<reference evidence="3" key="2">
    <citation type="submission" date="2020-05" db="UniProtKB">
        <authorList>
            <consortium name="EnsemblMetazoa"/>
        </authorList>
    </citation>
    <scope>IDENTIFICATION</scope>
    <source>
        <strain evidence="3">Indian</strain>
    </source>
</reference>
<dbReference type="PANTHER" id="PTHR10963">
    <property type="entry name" value="GLYCOSYL HYDROLASE-RELATED"/>
    <property type="match status" value="1"/>
</dbReference>
<dbReference type="GO" id="GO:0004553">
    <property type="term" value="F:hydrolase activity, hydrolyzing O-glycosyl compounds"/>
    <property type="evidence" value="ECO:0007669"/>
    <property type="project" value="InterPro"/>
</dbReference>
<protein>
    <recommendedName>
        <fullName evidence="2">GH16 domain-containing protein</fullName>
    </recommendedName>
</protein>
<dbReference type="VEuPathDB" id="VectorBase:ASTEI10972"/>
<dbReference type="AlphaFoldDB" id="A0A182YR86"/>
<dbReference type="CDD" id="cd08024">
    <property type="entry name" value="GH16_CCF"/>
    <property type="match status" value="2"/>
</dbReference>
<evidence type="ECO:0000313" key="4">
    <source>
        <dbReference type="Proteomes" id="UP000076408"/>
    </source>
</evidence>
<dbReference type="InterPro" id="IPR000757">
    <property type="entry name" value="Beta-glucanase-like"/>
</dbReference>
<dbReference type="GO" id="GO:0005975">
    <property type="term" value="P:carbohydrate metabolic process"/>
    <property type="evidence" value="ECO:0007669"/>
    <property type="project" value="InterPro"/>
</dbReference>
<dbReference type="Pfam" id="PF00722">
    <property type="entry name" value="Glyco_hydro_16"/>
    <property type="match status" value="3"/>
</dbReference>
<accession>A0A182YR86</accession>
<dbReference type="PANTHER" id="PTHR10963:SF55">
    <property type="entry name" value="GLYCOSIDE HYDROLASE FAMILY 16 PROTEIN"/>
    <property type="match status" value="1"/>
</dbReference>
<dbReference type="PROSITE" id="PS51762">
    <property type="entry name" value="GH16_2"/>
    <property type="match status" value="3"/>
</dbReference>
<dbReference type="Gene3D" id="2.60.120.200">
    <property type="match status" value="3"/>
</dbReference>
<dbReference type="VEuPathDB" id="VectorBase:ASTE009326"/>
<evidence type="ECO:0000259" key="2">
    <source>
        <dbReference type="PROSITE" id="PS51762"/>
    </source>
</evidence>
<dbReference type="OMA" id="NDFFRTT"/>
<feature type="domain" description="GH16" evidence="2">
    <location>
        <begin position="397"/>
        <end position="699"/>
    </location>
</feature>
<dbReference type="InterPro" id="IPR050546">
    <property type="entry name" value="Glycosyl_Hydrlase_16"/>
</dbReference>
<dbReference type="STRING" id="30069.A0A182YR86"/>
<comment type="similarity">
    <text evidence="1">Belongs to the glycosyl hydrolase 16 family.</text>
</comment>
<evidence type="ECO:0000313" key="3">
    <source>
        <dbReference type="EnsemblMetazoa" id="ASTEI10972-PA"/>
    </source>
</evidence>
<dbReference type="EnsemblMetazoa" id="ASTEI10972-RA">
    <property type="protein sequence ID" value="ASTEI10972-PA"/>
    <property type="gene ID" value="ASTEI10972"/>
</dbReference>
<name>A0A182YR86_ANOST</name>
<sequence>MILSCVAFSIFVAASLANPEPRCAISLTTASGTSAKPGPYCSWELIFEDNFDFLNFETWEHENTLSGGGNWEFQWYQNNRSNSYCEHGIFYIRPTLLADDTGEAFLSSGTLNIHGGEPANQCTNPSYFGCERTGSQTNLINPIKSARVRTVNSFNFKYGTMEVRARMPTGDWLWPAVWLLPKRQTYGGWPASGEIDLLESRGNIDYRGANGVHIGTEQFGSTLHFGPSPTLNGWETTAAYKNTAAGQGWNTGFHNYQLTWSPDYIRFSVDNQVVSQINAGTGFWNRGNFGNIAPGTENPWIHGTRMAPFDQEFYIIMNLAVGGTNGYFPDVPPATNANRGKPWTNASPTAARDFWNGRNTWLPTWRMTDNRGKDSSLQVDYSVSIPLLALLLAGLAVSFGEQSPKCSVSVTTASGTRARAGPYCSGELIFEDNFNTLDFETWEHENTLSGGGNWEFQWYLNHRSNSYCENGIFYIRPTLLSDDTGEAFLSSGTLNIHGGQPADQCTSPMFWGCERTGSPTNLINPIKSARVRTVNSFNFKYGTMEVRARMPTGDWLWPAVWLLPKRNAYGSWPASGEIDLLESRGNIDYRGANGVHIGTEQFGSTLHFGPSPTLNGWETTAAYKNTAAGQGWNTGFHNYQLTWTPDYIRFSVDNQVVSQIDAGTGSFFDRKTIPLLVIIVGLSAALIAVCIDAYAGDSEDVVDRPKQPDGEAPLECERPSVTTASGTMVKRSAFCSGDLIFEDNFDRLDLARWEHENTLGGGGNWEFQYYLNSRRNSYVKDGIFFIRPTLLADDAGEEFLSSGNLNIHGGTPYDYCTNPANYGCERQGNPTNYLNPIKSARVRTVHSFNFKYGKVEIRAKLPTGDWLWPALWLMPKMNQYGTWPASGEIDLMESRGNLDYSVDGNQLGVEHIGTTLHFGPYPGLNGYEMATSAKYSPSGQGFNKGFHRYQLEWTPEFMRFLVDDEQVMQVDGNFWQLGAFDQRAPNTPNPWVTGGKMAPFDEEFYIIMNLAVGGTNGFFPDTPPATNANGNKPWSNQSPTALRDFWNGRSNWLPTWKLQENESAEASLQVDYVRVWAL</sequence>
<dbReference type="VEuPathDB" id="VectorBase:ASTE016521"/>
<feature type="domain" description="GH16" evidence="2">
    <location>
        <begin position="697"/>
        <end position="1078"/>
    </location>
</feature>
<proteinExistence type="inferred from homology"/>
<dbReference type="VEuPathDB" id="VectorBase:ASTEI20_033138"/>
<dbReference type="VEuPathDB" id="VectorBase:ASTEI20_031118"/>
<evidence type="ECO:0000256" key="1">
    <source>
        <dbReference type="ARBA" id="ARBA00006865"/>
    </source>
</evidence>
<dbReference type="SUPFAM" id="SSF49899">
    <property type="entry name" value="Concanavalin A-like lectins/glucanases"/>
    <property type="match status" value="3"/>
</dbReference>
<organism evidence="3 4">
    <name type="scientific">Anopheles stephensi</name>
    <name type="common">Indo-Pakistan malaria mosquito</name>
    <dbReference type="NCBI Taxonomy" id="30069"/>
    <lineage>
        <taxon>Eukaryota</taxon>
        <taxon>Metazoa</taxon>
        <taxon>Ecdysozoa</taxon>
        <taxon>Arthropoda</taxon>
        <taxon>Hexapoda</taxon>
        <taxon>Insecta</taxon>
        <taxon>Pterygota</taxon>
        <taxon>Neoptera</taxon>
        <taxon>Endopterygota</taxon>
        <taxon>Diptera</taxon>
        <taxon>Nematocera</taxon>
        <taxon>Culicoidea</taxon>
        <taxon>Culicidae</taxon>
        <taxon>Anophelinae</taxon>
        <taxon>Anopheles</taxon>
    </lineage>
</organism>
<reference evidence="4" key="1">
    <citation type="journal article" date="2014" name="Genome Biol.">
        <title>Genome analysis of a major urban malaria vector mosquito, Anopheles stephensi.</title>
        <authorList>
            <person name="Jiang X."/>
            <person name="Peery A."/>
            <person name="Hall A.B."/>
            <person name="Sharma A."/>
            <person name="Chen X.G."/>
            <person name="Waterhouse R.M."/>
            <person name="Komissarov A."/>
            <person name="Riehle M.M."/>
            <person name="Shouche Y."/>
            <person name="Sharakhova M.V."/>
            <person name="Lawson D."/>
            <person name="Pakpour N."/>
            <person name="Arensburger P."/>
            <person name="Davidson V.L."/>
            <person name="Eiglmeier K."/>
            <person name="Emrich S."/>
            <person name="George P."/>
            <person name="Kennedy R.C."/>
            <person name="Mane S.P."/>
            <person name="Maslen G."/>
            <person name="Oringanje C."/>
            <person name="Qi Y."/>
            <person name="Settlage R."/>
            <person name="Tojo M."/>
            <person name="Tubio J.M."/>
            <person name="Unger M.F."/>
            <person name="Wang B."/>
            <person name="Vernick K.D."/>
            <person name="Ribeiro J.M."/>
            <person name="James A.A."/>
            <person name="Michel K."/>
            <person name="Riehle M.A."/>
            <person name="Luckhart S."/>
            <person name="Sharakhov I.V."/>
            <person name="Tu Z."/>
        </authorList>
    </citation>
    <scope>NUCLEOTIDE SEQUENCE [LARGE SCALE GENOMIC DNA]</scope>
    <source>
        <strain evidence="4">Indian</strain>
    </source>
</reference>
<dbReference type="InterPro" id="IPR013320">
    <property type="entry name" value="ConA-like_dom_sf"/>
</dbReference>